<evidence type="ECO:0000256" key="4">
    <source>
        <dbReference type="ARBA" id="ARBA00023295"/>
    </source>
</evidence>
<dbReference type="InterPro" id="IPR013320">
    <property type="entry name" value="ConA-like_dom_sf"/>
</dbReference>
<dbReference type="GO" id="GO:0005975">
    <property type="term" value="P:carbohydrate metabolic process"/>
    <property type="evidence" value="ECO:0007669"/>
    <property type="project" value="InterPro"/>
</dbReference>
<reference evidence="8" key="1">
    <citation type="submission" date="2021-12" db="EMBL/GenBank/DDBJ databases">
        <title>Draft genome sequence of Corynebacterium ammoniagenes strain T-723.</title>
        <authorList>
            <person name="Matsuzawa M."/>
            <person name="Hiratani M."/>
            <person name="Abe I."/>
            <person name="Tsuji Y."/>
            <person name="Nakamura J."/>
        </authorList>
    </citation>
    <scope>NUCLEOTIDE SEQUENCE</scope>
    <source>
        <strain evidence="8">T-723</strain>
    </source>
</reference>
<sequence length="471" mass="51030">MGGMTVHRPELHFAPESGIVEAPAGALLDGNTWHLFFQYRADPKSPSRWGHTFSEEAPFDWLECDDPLAPEGDETGLRAGSVTAAGGDVHLYFTSVKPDSTSVEVARYDLFDDVCEISDDPKALDTRVTRIGTAASDQDGYRRFRSPVVVADWVDPEARGEGHDGWLMLTVAGDAKSPQLMIFRSTDATTWTLSGPLEFDGNPGEELQPGQVVVSPRIIRLRDEVDEKIYDVLMVTIERNGAEHAGYVVGRLNGTTFNVTMPFQRLDYGHDFTRPRITNYTPGSEDESTRYDEGVLFGLLNGIGRLDDPTTHKSWAEGQWANVISLPRVITLQGGTIFQTPPRGLPEAINNASRASSWTGLLEVPESSSVTLSLLDSAGDVAATICHRGSTLELTRHGAEGSDEDTATAPLAEGDSDSLTVIVDGSTVEVFADGGQVAMASRVYFDGGFSSVTASSGGDAEILRDWYINHN</sequence>
<dbReference type="Gene3D" id="2.115.10.20">
    <property type="entry name" value="Glycosyl hydrolase domain, family 43"/>
    <property type="match status" value="1"/>
</dbReference>
<evidence type="ECO:0000259" key="6">
    <source>
        <dbReference type="Pfam" id="PF00251"/>
    </source>
</evidence>
<dbReference type="InterPro" id="IPR013189">
    <property type="entry name" value="Glyco_hydro_32_C"/>
</dbReference>
<evidence type="ECO:0000256" key="5">
    <source>
        <dbReference type="RuleBase" id="RU362110"/>
    </source>
</evidence>
<dbReference type="SUPFAM" id="SSF75005">
    <property type="entry name" value="Arabinanase/levansucrase/invertase"/>
    <property type="match status" value="1"/>
</dbReference>
<dbReference type="AlphaFoldDB" id="A0AAV5G659"/>
<evidence type="ECO:0000256" key="2">
    <source>
        <dbReference type="ARBA" id="ARBA00012758"/>
    </source>
</evidence>
<dbReference type="Proteomes" id="UP001054925">
    <property type="component" value="Unassembled WGS sequence"/>
</dbReference>
<keyword evidence="4 5" id="KW-0326">Glycosidase</keyword>
<evidence type="ECO:0000256" key="1">
    <source>
        <dbReference type="ARBA" id="ARBA00009902"/>
    </source>
</evidence>
<evidence type="ECO:0000259" key="7">
    <source>
        <dbReference type="Pfam" id="PF08244"/>
    </source>
</evidence>
<feature type="domain" description="Glycosyl hydrolase family 32 C-terminal" evidence="7">
    <location>
        <begin position="389"/>
        <end position="456"/>
    </location>
</feature>
<evidence type="ECO:0000313" key="8">
    <source>
        <dbReference type="EMBL" id="GJN42782.1"/>
    </source>
</evidence>
<dbReference type="Gene3D" id="2.60.120.560">
    <property type="entry name" value="Exo-inulinase, domain 1"/>
    <property type="match status" value="1"/>
</dbReference>
<accession>A0AAV5G659</accession>
<proteinExistence type="inferred from homology"/>
<dbReference type="Pfam" id="PF08244">
    <property type="entry name" value="Glyco_hydro_32C"/>
    <property type="match status" value="1"/>
</dbReference>
<feature type="domain" description="Glycosyl hydrolase family 32 N-terminal" evidence="6">
    <location>
        <begin position="12"/>
        <end position="341"/>
    </location>
</feature>
<dbReference type="InterPro" id="IPR013148">
    <property type="entry name" value="Glyco_hydro_32_N"/>
</dbReference>
<comment type="caution">
    <text evidence="8">The sequence shown here is derived from an EMBL/GenBank/DDBJ whole genome shotgun (WGS) entry which is preliminary data.</text>
</comment>
<organism evidence="8 9">
    <name type="scientific">Corynebacterium ammoniagenes</name>
    <name type="common">Brevibacterium ammoniagenes</name>
    <dbReference type="NCBI Taxonomy" id="1697"/>
    <lineage>
        <taxon>Bacteria</taxon>
        <taxon>Bacillati</taxon>
        <taxon>Actinomycetota</taxon>
        <taxon>Actinomycetes</taxon>
        <taxon>Mycobacteriales</taxon>
        <taxon>Corynebacteriaceae</taxon>
        <taxon>Corynebacterium</taxon>
    </lineage>
</organism>
<gene>
    <name evidence="8" type="ORF">CAT723_12610</name>
</gene>
<evidence type="ECO:0000313" key="9">
    <source>
        <dbReference type="Proteomes" id="UP001054925"/>
    </source>
</evidence>
<dbReference type="SMART" id="SM00640">
    <property type="entry name" value="Glyco_32"/>
    <property type="match status" value="1"/>
</dbReference>
<dbReference type="PANTHER" id="PTHR43101">
    <property type="entry name" value="BETA-FRUCTOSIDASE"/>
    <property type="match status" value="1"/>
</dbReference>
<dbReference type="InterPro" id="IPR001362">
    <property type="entry name" value="Glyco_hydro_32"/>
</dbReference>
<dbReference type="PANTHER" id="PTHR43101:SF1">
    <property type="entry name" value="BETA-FRUCTOSIDASE"/>
    <property type="match status" value="1"/>
</dbReference>
<dbReference type="InterPro" id="IPR051214">
    <property type="entry name" value="GH32_Enzymes"/>
</dbReference>
<comment type="similarity">
    <text evidence="1 5">Belongs to the glycosyl hydrolase 32 family.</text>
</comment>
<name>A0AAV5G659_CORAM</name>
<dbReference type="SUPFAM" id="SSF49899">
    <property type="entry name" value="Concanavalin A-like lectins/glucanases"/>
    <property type="match status" value="1"/>
</dbReference>
<evidence type="ECO:0000256" key="3">
    <source>
        <dbReference type="ARBA" id="ARBA00022801"/>
    </source>
</evidence>
<protein>
    <recommendedName>
        <fullName evidence="2">beta-fructofuranosidase</fullName>
        <ecNumber evidence="2">3.2.1.26</ecNumber>
    </recommendedName>
</protein>
<dbReference type="EMBL" id="BQKK01000002">
    <property type="protein sequence ID" value="GJN42782.1"/>
    <property type="molecule type" value="Genomic_DNA"/>
</dbReference>
<dbReference type="Pfam" id="PF00251">
    <property type="entry name" value="Glyco_hydro_32N"/>
    <property type="match status" value="1"/>
</dbReference>
<dbReference type="EC" id="3.2.1.26" evidence="2"/>
<dbReference type="GO" id="GO:0004564">
    <property type="term" value="F:beta-fructofuranosidase activity"/>
    <property type="evidence" value="ECO:0007669"/>
    <property type="project" value="UniProtKB-EC"/>
</dbReference>
<keyword evidence="3 5" id="KW-0378">Hydrolase</keyword>
<dbReference type="InterPro" id="IPR023296">
    <property type="entry name" value="Glyco_hydro_beta-prop_sf"/>
</dbReference>